<dbReference type="EMBL" id="FWEV01000144">
    <property type="protein sequence ID" value="SLM30467.1"/>
    <property type="molecule type" value="Genomic_DNA"/>
</dbReference>
<keyword evidence="2" id="KW-1003">Cell membrane</keyword>
<feature type="transmembrane region" description="Helical" evidence="6">
    <location>
        <begin position="85"/>
        <end position="106"/>
    </location>
</feature>
<comment type="subcellular location">
    <subcellularLocation>
        <location evidence="1">Cell membrane</location>
        <topology evidence="1">Multi-pass membrane protein</topology>
    </subcellularLocation>
</comment>
<evidence type="ECO:0000256" key="6">
    <source>
        <dbReference type="SAM" id="Phobius"/>
    </source>
</evidence>
<dbReference type="Pfam" id="PF00892">
    <property type="entry name" value="EamA"/>
    <property type="match status" value="2"/>
</dbReference>
<dbReference type="PANTHER" id="PTHR32322:SF18">
    <property type="entry name" value="S-ADENOSYLMETHIONINE_S-ADENOSYLHOMOCYSTEINE TRANSPORTER"/>
    <property type="match status" value="1"/>
</dbReference>
<feature type="domain" description="EamA" evidence="7">
    <location>
        <begin position="169"/>
        <end position="304"/>
    </location>
</feature>
<protein>
    <submittedName>
        <fullName evidence="8">Permease of the drug/metabolite transporter (DMT) family</fullName>
    </submittedName>
</protein>
<evidence type="ECO:0000256" key="1">
    <source>
        <dbReference type="ARBA" id="ARBA00004651"/>
    </source>
</evidence>
<sequence length="309" mass="33484">MELVKKHIGNSCDTVSSNNELPVQAALYTAFLCTLFGANAVAIKITLSGMGIFTNAGIRFAIAATTLFIWARLTGQPLLLNRDQAVKMFILSMIFTVQLSCFYNGLSRTTASHGTLIANLLPFVVLILAHFFIPGDRITLKKISGILFGFTGVAFLFIDGQAIAGDLLTGDIIICCAVFLWGCNAVYVKRVLAGISAVQITLYPMMFGAPLFLIAGFLWDGEMIRFMNPSIVKALIYQSFITAAYGFVAWNGLLHRFGATALHSFIFIMPVSGVIFSVMLLGEPLTMNIIISIILIIAGTFVVNRPASS</sequence>
<dbReference type="Proteomes" id="UP000191931">
    <property type="component" value="Unassembled WGS sequence"/>
</dbReference>
<dbReference type="RefSeq" id="WP_080808489.1">
    <property type="nucleotide sequence ID" value="NZ_LT828561.1"/>
</dbReference>
<dbReference type="OrthoDB" id="5414975at2"/>
<feature type="transmembrane region" description="Helical" evidence="6">
    <location>
        <begin position="52"/>
        <end position="73"/>
    </location>
</feature>
<dbReference type="GO" id="GO:0005886">
    <property type="term" value="C:plasma membrane"/>
    <property type="evidence" value="ECO:0007669"/>
    <property type="project" value="UniProtKB-SubCell"/>
</dbReference>
<keyword evidence="3 6" id="KW-0812">Transmembrane</keyword>
<dbReference type="InterPro" id="IPR000620">
    <property type="entry name" value="EamA_dom"/>
</dbReference>
<keyword evidence="4 6" id="KW-1133">Transmembrane helix</keyword>
<feature type="transmembrane region" description="Helical" evidence="6">
    <location>
        <begin position="112"/>
        <end position="133"/>
    </location>
</feature>
<feature type="transmembrane region" description="Helical" evidence="6">
    <location>
        <begin position="200"/>
        <end position="219"/>
    </location>
</feature>
<name>A0A1W1HD95_9BACT</name>
<dbReference type="InterPro" id="IPR050638">
    <property type="entry name" value="AA-Vitamin_Transporters"/>
</dbReference>
<organism evidence="8 9">
    <name type="scientific">Desulfamplus magnetovallimortis</name>
    <dbReference type="NCBI Taxonomy" id="1246637"/>
    <lineage>
        <taxon>Bacteria</taxon>
        <taxon>Pseudomonadati</taxon>
        <taxon>Thermodesulfobacteriota</taxon>
        <taxon>Desulfobacteria</taxon>
        <taxon>Desulfobacterales</taxon>
        <taxon>Desulfobacteraceae</taxon>
        <taxon>Desulfamplus</taxon>
    </lineage>
</organism>
<feature type="transmembrane region" description="Helical" evidence="6">
    <location>
        <begin position="25"/>
        <end position="46"/>
    </location>
</feature>
<accession>A0A1W1HD95</accession>
<evidence type="ECO:0000313" key="8">
    <source>
        <dbReference type="EMBL" id="SLM30467.1"/>
    </source>
</evidence>
<dbReference type="PANTHER" id="PTHR32322">
    <property type="entry name" value="INNER MEMBRANE TRANSPORTER"/>
    <property type="match status" value="1"/>
</dbReference>
<proteinExistence type="predicted"/>
<dbReference type="InterPro" id="IPR037185">
    <property type="entry name" value="EmrE-like"/>
</dbReference>
<evidence type="ECO:0000256" key="2">
    <source>
        <dbReference type="ARBA" id="ARBA00022475"/>
    </source>
</evidence>
<dbReference type="SUPFAM" id="SSF103481">
    <property type="entry name" value="Multidrug resistance efflux transporter EmrE"/>
    <property type="match status" value="2"/>
</dbReference>
<evidence type="ECO:0000259" key="7">
    <source>
        <dbReference type="Pfam" id="PF00892"/>
    </source>
</evidence>
<evidence type="ECO:0000256" key="3">
    <source>
        <dbReference type="ARBA" id="ARBA00022692"/>
    </source>
</evidence>
<dbReference type="AlphaFoldDB" id="A0A1W1HD95"/>
<feature type="transmembrane region" description="Helical" evidence="6">
    <location>
        <begin position="285"/>
        <end position="303"/>
    </location>
</feature>
<keyword evidence="5 6" id="KW-0472">Membrane</keyword>
<keyword evidence="9" id="KW-1185">Reference proteome</keyword>
<feature type="domain" description="EamA" evidence="7">
    <location>
        <begin position="27"/>
        <end position="157"/>
    </location>
</feature>
<feature type="transmembrane region" description="Helical" evidence="6">
    <location>
        <begin position="170"/>
        <end position="188"/>
    </location>
</feature>
<dbReference type="STRING" id="1246637.MTBBW1_2280009"/>
<reference evidence="8 9" key="1">
    <citation type="submission" date="2017-03" db="EMBL/GenBank/DDBJ databases">
        <authorList>
            <person name="Afonso C.L."/>
            <person name="Miller P.J."/>
            <person name="Scott M.A."/>
            <person name="Spackman E."/>
            <person name="Goraichik I."/>
            <person name="Dimitrov K.M."/>
            <person name="Suarez D.L."/>
            <person name="Swayne D.E."/>
        </authorList>
    </citation>
    <scope>NUCLEOTIDE SEQUENCE [LARGE SCALE GENOMIC DNA]</scope>
    <source>
        <strain evidence="8">PRJEB14757</strain>
    </source>
</reference>
<evidence type="ECO:0000256" key="4">
    <source>
        <dbReference type="ARBA" id="ARBA00022989"/>
    </source>
</evidence>
<evidence type="ECO:0000313" key="9">
    <source>
        <dbReference type="Proteomes" id="UP000191931"/>
    </source>
</evidence>
<feature type="transmembrane region" description="Helical" evidence="6">
    <location>
        <begin position="145"/>
        <end position="164"/>
    </location>
</feature>
<feature type="transmembrane region" description="Helical" evidence="6">
    <location>
        <begin position="231"/>
        <end position="250"/>
    </location>
</feature>
<gene>
    <name evidence="8" type="ORF">MTBBW1_2280009</name>
</gene>
<feature type="transmembrane region" description="Helical" evidence="6">
    <location>
        <begin position="257"/>
        <end position="279"/>
    </location>
</feature>
<evidence type="ECO:0000256" key="5">
    <source>
        <dbReference type="ARBA" id="ARBA00023136"/>
    </source>
</evidence>